<feature type="non-terminal residue" evidence="1">
    <location>
        <position position="1"/>
    </location>
</feature>
<reference evidence="1 2" key="1">
    <citation type="journal article" date="2018" name="Nat. Ecol. Evol.">
        <title>Pezizomycetes genomes reveal the molecular basis of ectomycorrhizal truffle lifestyle.</title>
        <authorList>
            <person name="Murat C."/>
            <person name="Payen T."/>
            <person name="Noel B."/>
            <person name="Kuo A."/>
            <person name="Morin E."/>
            <person name="Chen J."/>
            <person name="Kohler A."/>
            <person name="Krizsan K."/>
            <person name="Balestrini R."/>
            <person name="Da Silva C."/>
            <person name="Montanini B."/>
            <person name="Hainaut M."/>
            <person name="Levati E."/>
            <person name="Barry K.W."/>
            <person name="Belfiori B."/>
            <person name="Cichocki N."/>
            <person name="Clum A."/>
            <person name="Dockter R.B."/>
            <person name="Fauchery L."/>
            <person name="Guy J."/>
            <person name="Iotti M."/>
            <person name="Le Tacon F."/>
            <person name="Lindquist E.A."/>
            <person name="Lipzen A."/>
            <person name="Malagnac F."/>
            <person name="Mello A."/>
            <person name="Molinier V."/>
            <person name="Miyauchi S."/>
            <person name="Poulain J."/>
            <person name="Riccioni C."/>
            <person name="Rubini A."/>
            <person name="Sitrit Y."/>
            <person name="Splivallo R."/>
            <person name="Traeger S."/>
            <person name="Wang M."/>
            <person name="Zifcakova L."/>
            <person name="Wipf D."/>
            <person name="Zambonelli A."/>
            <person name="Paolocci F."/>
            <person name="Nowrousian M."/>
            <person name="Ottonello S."/>
            <person name="Baldrian P."/>
            <person name="Spatafora J.W."/>
            <person name="Henrissat B."/>
            <person name="Nagy L.G."/>
            <person name="Aury J.M."/>
            <person name="Wincker P."/>
            <person name="Grigoriev I.V."/>
            <person name="Bonfante P."/>
            <person name="Martin F.M."/>
        </authorList>
    </citation>
    <scope>NUCLEOTIDE SEQUENCE [LARGE SCALE GENOMIC DNA]</scope>
    <source>
        <strain evidence="1 2">120613-1</strain>
    </source>
</reference>
<evidence type="ECO:0000313" key="1">
    <source>
        <dbReference type="EMBL" id="RPA91626.1"/>
    </source>
</evidence>
<dbReference type="AlphaFoldDB" id="A0A3N4J0F1"/>
<name>A0A3N4J0F1_9PEZI</name>
<dbReference type="OrthoDB" id="5392716at2759"/>
<sequence length="95" mass="10961">SLRVYRDRFSQWGFTKRQASLYKDMELVAKLRELWAQNLSSSNMLRCLSLHGWNLSAIQLRNLRLYPTIGLLMGTANGDDAKFEAAIQAENLVRE</sequence>
<proteinExistence type="predicted"/>
<accession>A0A3N4J0F1</accession>
<keyword evidence="2" id="KW-1185">Reference proteome</keyword>
<dbReference type="EMBL" id="ML120491">
    <property type="protein sequence ID" value="RPA91626.1"/>
    <property type="molecule type" value="Genomic_DNA"/>
</dbReference>
<dbReference type="STRING" id="1336337.A0A3N4J0F1"/>
<protein>
    <recommendedName>
        <fullName evidence="3">Clr5 domain-containing protein</fullName>
    </recommendedName>
</protein>
<evidence type="ECO:0000313" key="2">
    <source>
        <dbReference type="Proteomes" id="UP000276215"/>
    </source>
</evidence>
<dbReference type="Proteomes" id="UP000276215">
    <property type="component" value="Unassembled WGS sequence"/>
</dbReference>
<organism evidence="1 2">
    <name type="scientific">Choiromyces venosus 120613-1</name>
    <dbReference type="NCBI Taxonomy" id="1336337"/>
    <lineage>
        <taxon>Eukaryota</taxon>
        <taxon>Fungi</taxon>
        <taxon>Dikarya</taxon>
        <taxon>Ascomycota</taxon>
        <taxon>Pezizomycotina</taxon>
        <taxon>Pezizomycetes</taxon>
        <taxon>Pezizales</taxon>
        <taxon>Tuberaceae</taxon>
        <taxon>Choiromyces</taxon>
    </lineage>
</organism>
<gene>
    <name evidence="1" type="ORF">L873DRAFT_1713222</name>
</gene>
<evidence type="ECO:0008006" key="3">
    <source>
        <dbReference type="Google" id="ProtNLM"/>
    </source>
</evidence>